<dbReference type="AlphaFoldDB" id="A0A3L7K2D9"/>
<evidence type="ECO:0000313" key="1">
    <source>
        <dbReference type="EMBL" id="RLQ96499.1"/>
    </source>
</evidence>
<keyword evidence="1" id="KW-0418">Kinase</keyword>
<protein>
    <submittedName>
        <fullName evidence="1">Kinase</fullName>
    </submittedName>
</protein>
<keyword evidence="2" id="KW-1185">Reference proteome</keyword>
<dbReference type="OrthoDB" id="2407789at2"/>
<evidence type="ECO:0000313" key="2">
    <source>
        <dbReference type="Proteomes" id="UP000276770"/>
    </source>
</evidence>
<accession>A0A3L7K2D9</accession>
<sequence length="132" mass="15178">MMTFSIGDKVTAIYKTGKYIGEITDIKPTVCVVRILAVLKHPVQGDLHNPRQTDVAFFHERKALAFREQANIPAKMVKPYEGEIPDYNESLKQTFDSLKFSLEKEETAFAAKSLDALNEIKREYELMYNLQF</sequence>
<dbReference type="Gene3D" id="2.30.30.430">
    <property type="entry name" value="Kinase associated protein B domain"/>
    <property type="match status" value="1"/>
</dbReference>
<gene>
    <name evidence="1" type="ORF">D9X91_05165</name>
</gene>
<dbReference type="EMBL" id="RCVZ01000003">
    <property type="protein sequence ID" value="RLQ96499.1"/>
    <property type="molecule type" value="Genomic_DNA"/>
</dbReference>
<dbReference type="SUPFAM" id="SSF141251">
    <property type="entry name" value="Kinase-associated protein B-like"/>
    <property type="match status" value="1"/>
</dbReference>
<comment type="caution">
    <text evidence="1">The sequence shown here is derived from an EMBL/GenBank/DDBJ whole genome shotgun (WGS) entry which is preliminary data.</text>
</comment>
<dbReference type="Proteomes" id="UP000276770">
    <property type="component" value="Unassembled WGS sequence"/>
</dbReference>
<keyword evidence="1" id="KW-0808">Transferase</keyword>
<dbReference type="GO" id="GO:0016301">
    <property type="term" value="F:kinase activity"/>
    <property type="evidence" value="ECO:0007669"/>
    <property type="project" value="UniProtKB-KW"/>
</dbReference>
<dbReference type="Pfam" id="PF08810">
    <property type="entry name" value="KapB"/>
    <property type="match status" value="1"/>
</dbReference>
<dbReference type="InterPro" id="IPR014916">
    <property type="entry name" value="KapB"/>
</dbReference>
<dbReference type="RefSeq" id="WP_121679520.1">
    <property type="nucleotide sequence ID" value="NZ_RCVZ01000003.1"/>
</dbReference>
<proteinExistence type="predicted"/>
<name>A0A3L7K2D9_9BACI</name>
<dbReference type="InterPro" id="IPR038080">
    <property type="entry name" value="KapB_sf"/>
</dbReference>
<reference evidence="1 2" key="1">
    <citation type="submission" date="2018-10" db="EMBL/GenBank/DDBJ databases">
        <title>Falsibacillus sp. genome draft.</title>
        <authorList>
            <person name="Shi S."/>
        </authorList>
    </citation>
    <scope>NUCLEOTIDE SEQUENCE [LARGE SCALE GENOMIC DNA]</scope>
    <source>
        <strain evidence="1 2">GY 10110</strain>
    </source>
</reference>
<organism evidence="1 2">
    <name type="scientific">Falsibacillus albus</name>
    <dbReference type="NCBI Taxonomy" id="2478915"/>
    <lineage>
        <taxon>Bacteria</taxon>
        <taxon>Bacillati</taxon>
        <taxon>Bacillota</taxon>
        <taxon>Bacilli</taxon>
        <taxon>Bacillales</taxon>
        <taxon>Bacillaceae</taxon>
        <taxon>Falsibacillus</taxon>
    </lineage>
</organism>
<dbReference type="SMART" id="SM01298">
    <property type="entry name" value="KapB"/>
    <property type="match status" value="1"/>
</dbReference>